<dbReference type="EMBL" id="CP095848">
    <property type="protein sequence ID" value="UPL50549.1"/>
    <property type="molecule type" value="Genomic_DNA"/>
</dbReference>
<evidence type="ECO:0000313" key="2">
    <source>
        <dbReference type="EMBL" id="UPL50549.1"/>
    </source>
</evidence>
<sequence length="290" mass="32534">MTKTMSWYNTLLLGLMLSASVPVLGQDFVRIGAGGDFKESRFIQTFSFDFNRTEKVDEKAGRYILYSRSGFYITPSSDVNIGEGVTASENNILVQLYLGKAFFGDKVKSNDGFGVSQLNKAFELNPVVNADKNFDQMLYYGQAKFLLNRISARYTSGPDTFLLADNSFSIGPFFNLGHRRTRVEVNGDQEISGNAYATGGLLGEWKKRIRKKTVKNGVVDDWFLRLSGNYYYVVSDSRNLTGEDFAGIAKASIDKRIGKRIFLGLSYRYGNDNPKYVTVHTLDLGIKVTY</sequence>
<keyword evidence="1" id="KW-0732">Signal</keyword>
<evidence type="ECO:0008006" key="4">
    <source>
        <dbReference type="Google" id="ProtNLM"/>
    </source>
</evidence>
<feature type="chain" id="PRO_5047429447" description="DUF481 domain-containing protein" evidence="1">
    <location>
        <begin position="26"/>
        <end position="290"/>
    </location>
</feature>
<evidence type="ECO:0000256" key="1">
    <source>
        <dbReference type="SAM" id="SignalP"/>
    </source>
</evidence>
<gene>
    <name evidence="2" type="ORF">MWH26_06480</name>
</gene>
<protein>
    <recommendedName>
        <fullName evidence="4">DUF481 domain-containing protein</fullName>
    </recommendedName>
</protein>
<accession>A0ABY4JGU5</accession>
<dbReference type="Proteomes" id="UP000829647">
    <property type="component" value="Chromosome"/>
</dbReference>
<dbReference type="RefSeq" id="WP_247976561.1">
    <property type="nucleotide sequence ID" value="NZ_CP095848.1"/>
</dbReference>
<keyword evidence="3" id="KW-1185">Reference proteome</keyword>
<organism evidence="2 3">
    <name type="scientific">Hymenobacter sublimis</name>
    <dbReference type="NCBI Taxonomy" id="2933777"/>
    <lineage>
        <taxon>Bacteria</taxon>
        <taxon>Pseudomonadati</taxon>
        <taxon>Bacteroidota</taxon>
        <taxon>Cytophagia</taxon>
        <taxon>Cytophagales</taxon>
        <taxon>Hymenobacteraceae</taxon>
        <taxon>Hymenobacter</taxon>
    </lineage>
</organism>
<reference evidence="2 3" key="1">
    <citation type="submission" date="2022-04" db="EMBL/GenBank/DDBJ databases">
        <title>Hymenobacter sp. isolated from the air.</title>
        <authorList>
            <person name="Won M."/>
            <person name="Lee C.-M."/>
            <person name="Woen H.-Y."/>
            <person name="Kwon S.-W."/>
        </authorList>
    </citation>
    <scope>NUCLEOTIDE SEQUENCE [LARGE SCALE GENOMIC DNA]</scope>
    <source>
        <strain evidence="3">5516 S-25</strain>
    </source>
</reference>
<proteinExistence type="predicted"/>
<name>A0ABY4JGU5_9BACT</name>
<feature type="signal peptide" evidence="1">
    <location>
        <begin position="1"/>
        <end position="25"/>
    </location>
</feature>
<evidence type="ECO:0000313" key="3">
    <source>
        <dbReference type="Proteomes" id="UP000829647"/>
    </source>
</evidence>